<feature type="domain" description="Phosphatidic acid phosphatase type 2/haloperoxidase" evidence="1">
    <location>
        <begin position="40"/>
        <end position="154"/>
    </location>
</feature>
<accession>A0A8E0KLF6</accession>
<dbReference type="InterPro" id="IPR001011">
    <property type="entry name" value="Acid_Pase_classA_bac"/>
</dbReference>
<name>A0A8E0KLF6_9CAUL</name>
<comment type="caution">
    <text evidence="2">The sequence shown here is derived from an EMBL/GenBank/DDBJ whole genome shotgun (WGS) entry which is preliminary data.</text>
</comment>
<dbReference type="GO" id="GO:0003993">
    <property type="term" value="F:acid phosphatase activity"/>
    <property type="evidence" value="ECO:0007669"/>
    <property type="project" value="InterPro"/>
</dbReference>
<dbReference type="InterPro" id="IPR000326">
    <property type="entry name" value="PAP2/HPO"/>
</dbReference>
<dbReference type="Proteomes" id="UP000016569">
    <property type="component" value="Unassembled WGS sequence"/>
</dbReference>
<keyword evidence="3" id="KW-1185">Reference proteome</keyword>
<dbReference type="PRINTS" id="PR00483">
    <property type="entry name" value="BACPHPHTASE"/>
</dbReference>
<gene>
    <name evidence="2" type="ORF">MBEBAB_1240</name>
</gene>
<dbReference type="Gene3D" id="1.20.144.10">
    <property type="entry name" value="Phosphatidic acid phosphatase type 2/haloperoxidase"/>
    <property type="match status" value="1"/>
</dbReference>
<protein>
    <submittedName>
        <fullName evidence="2">Nonspecific acid phosphatase</fullName>
    </submittedName>
</protein>
<organism evidence="2 3">
    <name type="scientific">Brevundimonas abyssalis TAR-001</name>
    <dbReference type="NCBI Taxonomy" id="1391729"/>
    <lineage>
        <taxon>Bacteria</taxon>
        <taxon>Pseudomonadati</taxon>
        <taxon>Pseudomonadota</taxon>
        <taxon>Alphaproteobacteria</taxon>
        <taxon>Caulobacterales</taxon>
        <taxon>Caulobacteraceae</taxon>
        <taxon>Brevundimonas</taxon>
    </lineage>
</organism>
<sequence>MEDSDRWRLAQTHAEVRPALAVQHFDCPLNTRLADDPPPALVRLLGRSLRDASVASNAAKAVGFRARPIADDPARRACIRVDGDLRTSASHPSGHATVGALWGRIMAEVAPDQAEALIRIGDEIGVSRVVCALHYPSDVAAGQALGEALFAAVRATPDYQADLAAARVEVAQARTFGRLNPGCAAERIALGQTPS</sequence>
<reference evidence="3" key="1">
    <citation type="journal article" date="2013" name="Genome Announc.">
        <title>Draft Genome Sequence of the Dimorphic Prosthecate Bacterium Brevundimonas abyssalis TAR-001T.</title>
        <authorList>
            <person name="Tsubouchi T."/>
            <person name="Nishi S."/>
            <person name="Usui K."/>
            <person name="Shimane Y."/>
            <person name="Takaki Y."/>
            <person name="Maruyama T."/>
            <person name="Hatada Y."/>
        </authorList>
    </citation>
    <scope>NUCLEOTIDE SEQUENCE [LARGE SCALE GENOMIC DNA]</scope>
    <source>
        <strain evidence="3">TAR-001</strain>
    </source>
</reference>
<dbReference type="InterPro" id="IPR036938">
    <property type="entry name" value="PAP2/HPO_sf"/>
</dbReference>
<proteinExistence type="predicted"/>
<dbReference type="AlphaFoldDB" id="A0A8E0KLF6"/>
<dbReference type="SMART" id="SM00014">
    <property type="entry name" value="acidPPc"/>
    <property type="match status" value="1"/>
</dbReference>
<dbReference type="Pfam" id="PF01569">
    <property type="entry name" value="PAP2"/>
    <property type="match status" value="1"/>
</dbReference>
<evidence type="ECO:0000313" key="2">
    <source>
        <dbReference type="EMBL" id="GAD58990.1"/>
    </source>
</evidence>
<dbReference type="EMBL" id="BATC01000016">
    <property type="protein sequence ID" value="GAD58990.1"/>
    <property type="molecule type" value="Genomic_DNA"/>
</dbReference>
<dbReference type="SUPFAM" id="SSF48317">
    <property type="entry name" value="Acid phosphatase/Vanadium-dependent haloperoxidase"/>
    <property type="match status" value="1"/>
</dbReference>
<dbReference type="GO" id="GO:0030288">
    <property type="term" value="C:outer membrane-bounded periplasmic space"/>
    <property type="evidence" value="ECO:0007669"/>
    <property type="project" value="InterPro"/>
</dbReference>
<evidence type="ECO:0000259" key="1">
    <source>
        <dbReference type="SMART" id="SM00014"/>
    </source>
</evidence>
<evidence type="ECO:0000313" key="3">
    <source>
        <dbReference type="Proteomes" id="UP000016569"/>
    </source>
</evidence>